<comment type="caution">
    <text evidence="2">The sequence shown here is derived from an EMBL/GenBank/DDBJ whole genome shotgun (WGS) entry which is preliminary data.</text>
</comment>
<protein>
    <submittedName>
        <fullName evidence="2">Rpn family recombination-promoting nuclease/putative transposase</fullName>
    </submittedName>
</protein>
<organism evidence="2 3">
    <name type="scientific">Aquibacillus salsiterrae</name>
    <dbReference type="NCBI Taxonomy" id="2950439"/>
    <lineage>
        <taxon>Bacteria</taxon>
        <taxon>Bacillati</taxon>
        <taxon>Bacillota</taxon>
        <taxon>Bacilli</taxon>
        <taxon>Bacillales</taxon>
        <taxon>Bacillaceae</taxon>
        <taxon>Aquibacillus</taxon>
    </lineage>
</organism>
<proteinExistence type="predicted"/>
<sequence length="428" mass="50186">MPQTAFLKMEPLPFSVQQVKEDPNDYSKQFSKSNENKRTKLLKRIPLERLMDLKVDYAFKQLFGNEKNKEITVVFLNAILQSTGRNRIKDISFTNTESGGEYVDDKQSRLDLLVVTDADESINVEIQFTNKYDMIKRSIYYWAGIYRDPLQKGMAYKELRPVITINIMNFRLFDQTERFHTTYHLFEDEENFQLTNVMEFHFIEMSKLIKDWKGDKLDPWNNILARWLLMLGMVDHRNEKVYADIYHELEEISVKDESLRSAFQHWEELSMSREQYLAYQSRLKRVMDEEAAQREAELKIQEAEQKSMDAEQKSMDAEQKSMDAEQKFNDAEKKAKEAELKAKHAESKANEAELKAKHAESKANEAELKIQEAQQKMKEAEQKTKEAIQAKEVIASRLLAKGMNVEEVAVATDLAVDRVHRVQQEIQK</sequence>
<dbReference type="SUPFAM" id="SSF57997">
    <property type="entry name" value="Tropomyosin"/>
    <property type="match status" value="1"/>
</dbReference>
<feature type="region of interest" description="Disordered" evidence="1">
    <location>
        <begin position="304"/>
        <end position="366"/>
    </location>
</feature>
<dbReference type="PANTHER" id="PTHR41317:SF1">
    <property type="entry name" value="PD-(D_E)XK NUCLEASE FAMILY TRANSPOSASE"/>
    <property type="match status" value="1"/>
</dbReference>
<evidence type="ECO:0000313" key="2">
    <source>
        <dbReference type="EMBL" id="MDC3417702.1"/>
    </source>
</evidence>
<dbReference type="Proteomes" id="UP001145069">
    <property type="component" value="Unassembled WGS sequence"/>
</dbReference>
<evidence type="ECO:0000313" key="3">
    <source>
        <dbReference type="Proteomes" id="UP001145069"/>
    </source>
</evidence>
<dbReference type="RefSeq" id="WP_272446770.1">
    <property type="nucleotide sequence ID" value="NZ_JAMQKC010000012.1"/>
</dbReference>
<dbReference type="AlphaFoldDB" id="A0A9X3WDL0"/>
<dbReference type="PANTHER" id="PTHR41317">
    <property type="entry name" value="PD-(D_E)XK NUCLEASE FAMILY TRANSPOSASE"/>
    <property type="match status" value="1"/>
</dbReference>
<evidence type="ECO:0000256" key="1">
    <source>
        <dbReference type="SAM" id="MobiDB-lite"/>
    </source>
</evidence>
<accession>A0A9X3WDL0</accession>
<dbReference type="EMBL" id="JAMQKC010000012">
    <property type="protein sequence ID" value="MDC3417702.1"/>
    <property type="molecule type" value="Genomic_DNA"/>
</dbReference>
<dbReference type="Pfam" id="PF12784">
    <property type="entry name" value="PDDEXK_2"/>
    <property type="match status" value="1"/>
</dbReference>
<reference evidence="2" key="1">
    <citation type="submission" date="2022-06" db="EMBL/GenBank/DDBJ databases">
        <title>Aquibacillus sp. a new bacterium isolated from soil saline samples.</title>
        <authorList>
            <person name="Galisteo C."/>
            <person name="De La Haba R."/>
            <person name="Sanchez-Porro C."/>
            <person name="Ventosa A."/>
        </authorList>
    </citation>
    <scope>NUCLEOTIDE SEQUENCE</scope>
    <source>
        <strain evidence="2">3ASR75-54</strain>
    </source>
</reference>
<dbReference type="NCBIfam" id="TIGR01784">
    <property type="entry name" value="T_den_put_tspse"/>
    <property type="match status" value="1"/>
</dbReference>
<gene>
    <name evidence="2" type="ORF">NC799_12415</name>
</gene>
<keyword evidence="3" id="KW-1185">Reference proteome</keyword>
<dbReference type="InterPro" id="IPR010106">
    <property type="entry name" value="RpnA"/>
</dbReference>
<name>A0A9X3WDL0_9BACI</name>